<dbReference type="Pfam" id="PF03514">
    <property type="entry name" value="GRAS"/>
    <property type="match status" value="1"/>
</dbReference>
<proteinExistence type="predicted"/>
<keyword evidence="2" id="KW-0804">Transcription</keyword>
<feature type="region of interest" description="Disordered" evidence="3">
    <location>
        <begin position="183"/>
        <end position="210"/>
    </location>
</feature>
<evidence type="ECO:0000313" key="4">
    <source>
        <dbReference type="EMBL" id="CAK9881083.1"/>
    </source>
</evidence>
<name>A0ABP1BXB3_9BRYO</name>
<dbReference type="InterPro" id="IPR005202">
    <property type="entry name" value="TF_GRAS"/>
</dbReference>
<sequence length="725" mass="79208">MAGRKDAKSGGSGGEVSPLALQLQQAWVHTQMPNAKKRSASSQLTNSCMPPPQQREQQQSALESLSSIFPELAARLPHKKKPMLFPVFQEGEDPTPKEVEVGFNEDALRSSCPFLFPHDRLQSVVSRTQCVTTPASPLPHRPPLSATTRVVHNSNSSAHLAPAAPADLASHFFPKNSTSLASLRDAYPSPDDKGTAPSQGEAGSSPPNLADLDGVEFFMTEGEANTFHEYVNSFVEEEPESNKCMFLESSAYQAMAQEVGDLIAGDDASQFDIETLEKALYSDDWLNDILGGPVVADILDGLKNGSRSSFTNDEAGDPFLDLDPGNRGLGAPSRTETHPPEAAAALGAQSSMSQCSFNSESLTACSEDALHHSHIPDGGGNSHHVSKPTSSLWITNGHPVLQDDLHHLLFRCAQVIEANDISQANKLIAELRQHSSAIGNAEQRMTHYFLEALVARMTGTGGQLYTAVNHNHPSAPEVLKAFLRFFDHCPLLKMSYFFSNMAILQAFGDAKRVHIVDYGILYGMQWPSLIYHLSQLPGGPPHLRITGIDWPKPGFRPTERIKETASPRSLLLSRIQSMNPKIFVHGVVNGNYNAPFFMSRFQGAMDHYSTLFGAFGALLPAEHPNRAIIEQYFHGRAILNIVACEGLERVERAEPYTSWQARSLRAGFTQMPISESTKAKIRALLRHYPTGFAIGEDNGWLLAGRNGKIVYALCACKAYLSDDIS</sequence>
<feature type="compositionally biased region" description="Polar residues" evidence="3">
    <location>
        <begin position="196"/>
        <end position="207"/>
    </location>
</feature>
<feature type="region of interest" description="Disordered" evidence="3">
    <location>
        <begin position="309"/>
        <end position="339"/>
    </location>
</feature>
<protein>
    <submittedName>
        <fullName evidence="4">Uncharacterized protein</fullName>
    </submittedName>
</protein>
<dbReference type="PANTHER" id="PTHR31636">
    <property type="entry name" value="OSJNBA0084A10.13 PROTEIN-RELATED"/>
    <property type="match status" value="1"/>
</dbReference>
<feature type="region of interest" description="Disordered" evidence="3">
    <location>
        <begin position="27"/>
        <end position="66"/>
    </location>
</feature>
<organism evidence="4 5">
    <name type="scientific">Sphagnum jensenii</name>
    <dbReference type="NCBI Taxonomy" id="128206"/>
    <lineage>
        <taxon>Eukaryota</taxon>
        <taxon>Viridiplantae</taxon>
        <taxon>Streptophyta</taxon>
        <taxon>Embryophyta</taxon>
        <taxon>Bryophyta</taxon>
        <taxon>Sphagnophytina</taxon>
        <taxon>Sphagnopsida</taxon>
        <taxon>Sphagnales</taxon>
        <taxon>Sphagnaceae</taxon>
        <taxon>Sphagnum</taxon>
    </lineage>
</organism>
<evidence type="ECO:0000256" key="1">
    <source>
        <dbReference type="ARBA" id="ARBA00023015"/>
    </source>
</evidence>
<keyword evidence="1" id="KW-0805">Transcription regulation</keyword>
<evidence type="ECO:0000313" key="5">
    <source>
        <dbReference type="Proteomes" id="UP001497522"/>
    </source>
</evidence>
<reference evidence="4" key="1">
    <citation type="submission" date="2024-03" db="EMBL/GenBank/DDBJ databases">
        <authorList>
            <consortium name="ELIXIR-Norway"/>
            <consortium name="Elixir Norway"/>
        </authorList>
    </citation>
    <scope>NUCLEOTIDE SEQUENCE</scope>
</reference>
<keyword evidence="5" id="KW-1185">Reference proteome</keyword>
<dbReference type="Proteomes" id="UP001497522">
    <property type="component" value="Chromosome 8"/>
</dbReference>
<accession>A0ABP1BXB3</accession>
<evidence type="ECO:0000256" key="3">
    <source>
        <dbReference type="SAM" id="MobiDB-lite"/>
    </source>
</evidence>
<feature type="compositionally biased region" description="Low complexity" evidence="3">
    <location>
        <begin position="54"/>
        <end position="66"/>
    </location>
</feature>
<gene>
    <name evidence="4" type="ORF">CSSPJE1EN2_LOCUS22482</name>
</gene>
<evidence type="ECO:0000256" key="2">
    <source>
        <dbReference type="ARBA" id="ARBA00023163"/>
    </source>
</evidence>
<dbReference type="EMBL" id="OZ023709">
    <property type="protein sequence ID" value="CAK9881083.1"/>
    <property type="molecule type" value="Genomic_DNA"/>
</dbReference>
<feature type="region of interest" description="Disordered" evidence="3">
    <location>
        <begin position="133"/>
        <end position="158"/>
    </location>
</feature>
<dbReference type="PROSITE" id="PS50985">
    <property type="entry name" value="GRAS"/>
    <property type="match status" value="1"/>
</dbReference>